<dbReference type="Proteomes" id="UP000515146">
    <property type="component" value="Unplaced"/>
</dbReference>
<dbReference type="AlphaFoldDB" id="A0A6P6XTN8"/>
<reference evidence="6" key="1">
    <citation type="submission" date="2025-08" db="UniProtKB">
        <authorList>
            <consortium name="RefSeq"/>
        </authorList>
    </citation>
    <scope>IDENTIFICATION</scope>
    <source>
        <strain evidence="6">Airmid</strain>
    </source>
</reference>
<dbReference type="OrthoDB" id="1667587at2759"/>
<evidence type="ECO:0000256" key="3">
    <source>
        <dbReference type="ARBA" id="ARBA00023006"/>
    </source>
</evidence>
<keyword evidence="1" id="KW-0853">WD repeat</keyword>
<dbReference type="KEGG" id="dpte:113789872"/>
<dbReference type="GO" id="GO:0006914">
    <property type="term" value="P:autophagy"/>
    <property type="evidence" value="ECO:0007669"/>
    <property type="project" value="UniProtKB-KW"/>
</dbReference>
<evidence type="ECO:0000256" key="2">
    <source>
        <dbReference type="ARBA" id="ARBA00022737"/>
    </source>
</evidence>
<keyword evidence="5" id="KW-1185">Reference proteome</keyword>
<dbReference type="SUPFAM" id="SSF50978">
    <property type="entry name" value="WD40 repeat-like"/>
    <property type="match status" value="1"/>
</dbReference>
<dbReference type="GeneID" id="113789872"/>
<dbReference type="InterPro" id="IPR001680">
    <property type="entry name" value="WD40_rpt"/>
</dbReference>
<dbReference type="SMART" id="SM00320">
    <property type="entry name" value="WD40"/>
    <property type="match status" value="2"/>
</dbReference>
<organism evidence="5 6">
    <name type="scientific">Dermatophagoides pteronyssinus</name>
    <name type="common">European house dust mite</name>
    <dbReference type="NCBI Taxonomy" id="6956"/>
    <lineage>
        <taxon>Eukaryota</taxon>
        <taxon>Metazoa</taxon>
        <taxon>Ecdysozoa</taxon>
        <taxon>Arthropoda</taxon>
        <taxon>Chelicerata</taxon>
        <taxon>Arachnida</taxon>
        <taxon>Acari</taxon>
        <taxon>Acariformes</taxon>
        <taxon>Sarcoptiformes</taxon>
        <taxon>Astigmata</taxon>
        <taxon>Psoroptidia</taxon>
        <taxon>Analgoidea</taxon>
        <taxon>Pyroglyphidae</taxon>
        <taxon>Dermatophagoidinae</taxon>
        <taxon>Dermatophagoides</taxon>
    </lineage>
</organism>
<dbReference type="Pfam" id="PF00400">
    <property type="entry name" value="WD40"/>
    <property type="match status" value="2"/>
</dbReference>
<dbReference type="Gene3D" id="2.130.10.10">
    <property type="entry name" value="YVTN repeat-like/Quinoprotein amine dehydrogenase"/>
    <property type="match status" value="2"/>
</dbReference>
<dbReference type="PANTHER" id="PTHR11227">
    <property type="entry name" value="WD-REPEAT PROTEIN INTERACTING WITH PHOSPHOINOSIDES WIPI -RELATED"/>
    <property type="match status" value="1"/>
</dbReference>
<evidence type="ECO:0000256" key="4">
    <source>
        <dbReference type="ARBA" id="ARBA00025740"/>
    </source>
</evidence>
<dbReference type="InterPro" id="IPR015943">
    <property type="entry name" value="WD40/YVTN_repeat-like_dom_sf"/>
</dbReference>
<keyword evidence="3" id="KW-0072">Autophagy</keyword>
<dbReference type="GO" id="GO:0005737">
    <property type="term" value="C:cytoplasm"/>
    <property type="evidence" value="ECO:0007669"/>
    <property type="project" value="UniProtKB-ARBA"/>
</dbReference>
<keyword evidence="2" id="KW-0677">Repeat</keyword>
<comment type="similarity">
    <text evidence="4">Belongs to the WD repeat PROPPIN family.</text>
</comment>
<dbReference type="OMA" id="YAVCENG"/>
<protein>
    <submittedName>
        <fullName evidence="6">WD repeat domain phosphoinositide-interacting protein 4-like</fullName>
    </submittedName>
</protein>
<evidence type="ECO:0000313" key="6">
    <source>
        <dbReference type="RefSeq" id="XP_027195264.1"/>
    </source>
</evidence>
<dbReference type="InterPro" id="IPR036322">
    <property type="entry name" value="WD40_repeat_dom_sf"/>
</dbReference>
<dbReference type="InterPro" id="IPR048720">
    <property type="entry name" value="PROPPIN"/>
</dbReference>
<sequence>MNQQREILNVSINDEGNLFVACMDSGVRIYNMEPLVGKLFIDSSVIGSVSICKLLHRTNLIAIVGGGQRPKFADNTVLIWDDYQKRFVLEFTFANRVLSLKTRRDRLFVVERNRIHCFSFPNSPTKLFSIETRDNPMGICEVTPLTSATEIQLLAYPGHRIGSVQLLDLSHTNRLPFNNHYHQIQNNPQQQQRSSNVEESNESITNDNISASSSISPSSISAHTSDIASIALNRTGTLLATASRKGTLIRIFRTIDTDSKITNKSNPNHHNQQQPYVPLSPVQIIEFRRGIDQAMVYGIVFSPDSEYVLVSSDKGTVHIFALKDTRLNRRSTLSSMPLVNNMQLASYALAKFTLTAECACVCSFSGNDRRSVHAICVDGTFHKYTFKNDGTCVRENFDTFLNVPEEADHILL</sequence>
<proteinExistence type="inferred from homology"/>
<gene>
    <name evidence="6" type="primary">LOC113789872</name>
</gene>
<evidence type="ECO:0000256" key="1">
    <source>
        <dbReference type="ARBA" id="ARBA00022574"/>
    </source>
</evidence>
<evidence type="ECO:0000313" key="5">
    <source>
        <dbReference type="Proteomes" id="UP000515146"/>
    </source>
</evidence>
<accession>A0A6P6XTN8</accession>
<dbReference type="InParanoid" id="A0A6P6XTN8"/>
<name>A0A6P6XTN8_DERPT</name>
<dbReference type="RefSeq" id="XP_027195264.1">
    <property type="nucleotide sequence ID" value="XM_027339463.1"/>
</dbReference>